<organism evidence="11 12">
    <name type="scientific">Penstemon davidsonii</name>
    <dbReference type="NCBI Taxonomy" id="160366"/>
    <lineage>
        <taxon>Eukaryota</taxon>
        <taxon>Viridiplantae</taxon>
        <taxon>Streptophyta</taxon>
        <taxon>Embryophyta</taxon>
        <taxon>Tracheophyta</taxon>
        <taxon>Spermatophyta</taxon>
        <taxon>Magnoliopsida</taxon>
        <taxon>eudicotyledons</taxon>
        <taxon>Gunneridae</taxon>
        <taxon>Pentapetalae</taxon>
        <taxon>asterids</taxon>
        <taxon>lamiids</taxon>
        <taxon>Lamiales</taxon>
        <taxon>Plantaginaceae</taxon>
        <taxon>Cheloneae</taxon>
        <taxon>Penstemon</taxon>
    </lineage>
</organism>
<dbReference type="CDD" id="cd12458">
    <property type="entry name" value="RRM_AtC3H46_like"/>
    <property type="match status" value="1"/>
</dbReference>
<evidence type="ECO:0000259" key="10">
    <source>
        <dbReference type="PROSITE" id="PS51644"/>
    </source>
</evidence>
<name>A0ABR0D6E6_9LAMI</name>
<gene>
    <name evidence="11" type="ORF">RD792_007366</name>
</gene>
<evidence type="ECO:0000259" key="8">
    <source>
        <dbReference type="PROSITE" id="PS50102"/>
    </source>
</evidence>
<dbReference type="InterPro" id="IPR000571">
    <property type="entry name" value="Znf_CCCH"/>
</dbReference>
<dbReference type="PROSITE" id="PS50102">
    <property type="entry name" value="RRM"/>
    <property type="match status" value="1"/>
</dbReference>
<dbReference type="Pfam" id="PF00642">
    <property type="entry name" value="zf-CCCH"/>
    <property type="match status" value="1"/>
</dbReference>
<dbReference type="InterPro" id="IPR035979">
    <property type="entry name" value="RBD_domain_sf"/>
</dbReference>
<feature type="domain" description="C3H1-type" evidence="9">
    <location>
        <begin position="227"/>
        <end position="254"/>
    </location>
</feature>
<keyword evidence="5" id="KW-0238">DNA-binding</keyword>
<dbReference type="InterPro" id="IPR012677">
    <property type="entry name" value="Nucleotide-bd_a/b_plait_sf"/>
</dbReference>
<dbReference type="InterPro" id="IPR000504">
    <property type="entry name" value="RRM_dom"/>
</dbReference>
<evidence type="ECO:0000256" key="1">
    <source>
        <dbReference type="ARBA" id="ARBA00022723"/>
    </source>
</evidence>
<keyword evidence="4 6" id="KW-0694">RNA-binding</keyword>
<dbReference type="InterPro" id="IPR036855">
    <property type="entry name" value="Znf_CCCH_sf"/>
</dbReference>
<comment type="caution">
    <text evidence="11">The sequence shown here is derived from an EMBL/GenBank/DDBJ whole genome shotgun (WGS) entry which is preliminary data.</text>
</comment>
<dbReference type="InterPro" id="IPR025605">
    <property type="entry name" value="OST-HTH/LOTUS_dom"/>
</dbReference>
<dbReference type="EMBL" id="JAYDYQ010002533">
    <property type="protein sequence ID" value="KAK4484772.1"/>
    <property type="molecule type" value="Genomic_DNA"/>
</dbReference>
<dbReference type="SUPFAM" id="SSF90229">
    <property type="entry name" value="CCCH zinc finger"/>
    <property type="match status" value="1"/>
</dbReference>
<evidence type="ECO:0000313" key="11">
    <source>
        <dbReference type="EMBL" id="KAK4484772.1"/>
    </source>
</evidence>
<evidence type="ECO:0000256" key="5">
    <source>
        <dbReference type="ARBA" id="ARBA00023125"/>
    </source>
</evidence>
<dbReference type="PANTHER" id="PTHR24009:SF0">
    <property type="entry name" value="ZINC FINGER CCCH DOMAIN-CONTAINING PROTEIN 18"/>
    <property type="match status" value="1"/>
</dbReference>
<evidence type="ECO:0000313" key="12">
    <source>
        <dbReference type="Proteomes" id="UP001291926"/>
    </source>
</evidence>
<keyword evidence="1 7" id="KW-0479">Metal-binding</keyword>
<evidence type="ECO:0000259" key="9">
    <source>
        <dbReference type="PROSITE" id="PS50103"/>
    </source>
</evidence>
<evidence type="ECO:0000256" key="4">
    <source>
        <dbReference type="ARBA" id="ARBA00022884"/>
    </source>
</evidence>
<dbReference type="SMART" id="SM00356">
    <property type="entry name" value="ZnF_C3H1"/>
    <property type="match status" value="1"/>
</dbReference>
<feature type="domain" description="RRM" evidence="8">
    <location>
        <begin position="379"/>
        <end position="454"/>
    </location>
</feature>
<proteinExistence type="predicted"/>
<dbReference type="PROSITE" id="PS50103">
    <property type="entry name" value="ZF_C3H1"/>
    <property type="match status" value="1"/>
</dbReference>
<keyword evidence="2 7" id="KW-0863">Zinc-finger</keyword>
<feature type="zinc finger region" description="C3H1-type" evidence="7">
    <location>
        <begin position="227"/>
        <end position="254"/>
    </location>
</feature>
<dbReference type="InterPro" id="IPR034365">
    <property type="entry name" value="AtC3H46-like_RRM"/>
</dbReference>
<protein>
    <recommendedName>
        <fullName evidence="13">Zinc finger CCCH domain-containing protein 18-like</fullName>
    </recommendedName>
</protein>
<dbReference type="SMART" id="SM00360">
    <property type="entry name" value="RRM"/>
    <property type="match status" value="1"/>
</dbReference>
<dbReference type="Pfam" id="PF23182">
    <property type="entry name" value="PABC_AtC3H46"/>
    <property type="match status" value="1"/>
</dbReference>
<evidence type="ECO:0000256" key="6">
    <source>
        <dbReference type="PROSITE-ProRule" id="PRU00176"/>
    </source>
</evidence>
<dbReference type="Gene3D" id="3.30.70.330">
    <property type="match status" value="1"/>
</dbReference>
<dbReference type="PANTHER" id="PTHR24009">
    <property type="entry name" value="RNA-BINDING (RRM/RBD/RNP MOTIFS)"/>
    <property type="match status" value="1"/>
</dbReference>
<dbReference type="Gene3D" id="4.10.1000.10">
    <property type="entry name" value="Zinc finger, CCCH-type"/>
    <property type="match status" value="1"/>
</dbReference>
<evidence type="ECO:0000256" key="3">
    <source>
        <dbReference type="ARBA" id="ARBA00022833"/>
    </source>
</evidence>
<feature type="domain" description="HTH OST-type" evidence="10">
    <location>
        <begin position="273"/>
        <end position="356"/>
    </location>
</feature>
<accession>A0ABR0D6E6</accession>
<dbReference type="InterPro" id="IPR056276">
    <property type="entry name" value="AtC3H46-like_PABC-like"/>
</dbReference>
<keyword evidence="3 7" id="KW-0862">Zinc</keyword>
<dbReference type="Pfam" id="PF00076">
    <property type="entry name" value="RRM_1"/>
    <property type="match status" value="1"/>
</dbReference>
<evidence type="ECO:0000256" key="7">
    <source>
        <dbReference type="PROSITE-ProRule" id="PRU00723"/>
    </source>
</evidence>
<evidence type="ECO:0000256" key="2">
    <source>
        <dbReference type="ARBA" id="ARBA00022771"/>
    </source>
</evidence>
<sequence length="596" mass="67311">MAEARSRMAVRRRGGDGWRSEKSLLHEAFRAGGNQNLKGEFAIFNLERAGSFNLEPEEIKGSRCGMDSFEAAKVVHDRILALEPDINIARKVIGYIYLQDLPDQEMIRLALGPDTLIQNSIQKAKNALHLSAPPPPVISPPISPTMNPFPFSPVSPRPFSAPFHRVPPYWDPKPAPEEFGVQNHFTGMEDPLDTFRTSPFPNDYYSTEAAFNSLGIRGSRNSPNITDYPVKTCHYFNKGFCKHGSNCRFLHEESFLESYPHMYGPNSYEDSGEEQQLELEITELLKSRRGNPVSIASLPTMYHEKYGRHIQADGYLTESQRHGKSGYSLTKLLARLKNSVRLIDRPHGQHAVILAEDAPKYMEIRGERNDPGPIVNGSRQIYLTFPAESTFTEEDVSNYFSTFGTVQDVRIPCQQKRMFGFVTFASADTVKLILSKGNPHYVCGARVLVKPYREKSKLVERKYQENFDYPMYYNAHPIEFDSELRARSSRLFRRQLMEEHEQAMELETMRLSQLQLARNPPVNFGYSMDELPEGHPNFPTAGRINYILDFLNSGSTSDDNSNYPVNNCGDQESVQGINLPESPFASAAASGISAVV</sequence>
<dbReference type="PROSITE" id="PS51644">
    <property type="entry name" value="HTH_OST"/>
    <property type="match status" value="1"/>
</dbReference>
<dbReference type="SUPFAM" id="SSF54928">
    <property type="entry name" value="RNA-binding domain, RBD"/>
    <property type="match status" value="1"/>
</dbReference>
<keyword evidence="12" id="KW-1185">Reference proteome</keyword>
<dbReference type="Proteomes" id="UP001291926">
    <property type="component" value="Unassembled WGS sequence"/>
</dbReference>
<evidence type="ECO:0008006" key="13">
    <source>
        <dbReference type="Google" id="ProtNLM"/>
    </source>
</evidence>
<reference evidence="11 12" key="1">
    <citation type="journal article" date="2023" name="bioRxiv">
        <title>Genome report: Whole genome sequence and annotation of Penstemon davidsonii.</title>
        <authorList>
            <person name="Ostevik K.L."/>
            <person name="Alabady M."/>
            <person name="Zhang M."/>
            <person name="Rausher M.D."/>
        </authorList>
    </citation>
    <scope>NUCLEOTIDE SEQUENCE [LARGE SCALE GENOMIC DNA]</scope>
    <source>
        <strain evidence="11">DNT005</strain>
        <tissue evidence="11">Whole leaf</tissue>
    </source>
</reference>